<organism evidence="2 3">
    <name type="scientific">Homarus americanus</name>
    <name type="common">American lobster</name>
    <dbReference type="NCBI Taxonomy" id="6706"/>
    <lineage>
        <taxon>Eukaryota</taxon>
        <taxon>Metazoa</taxon>
        <taxon>Ecdysozoa</taxon>
        <taxon>Arthropoda</taxon>
        <taxon>Crustacea</taxon>
        <taxon>Multicrustacea</taxon>
        <taxon>Malacostraca</taxon>
        <taxon>Eumalacostraca</taxon>
        <taxon>Eucarida</taxon>
        <taxon>Decapoda</taxon>
        <taxon>Pleocyemata</taxon>
        <taxon>Astacidea</taxon>
        <taxon>Nephropoidea</taxon>
        <taxon>Nephropidae</taxon>
        <taxon>Homarus</taxon>
    </lineage>
</organism>
<dbReference type="EMBL" id="JAHLQT010028326">
    <property type="protein sequence ID" value="KAG7162001.1"/>
    <property type="molecule type" value="Genomic_DNA"/>
</dbReference>
<feature type="compositionally biased region" description="Pro residues" evidence="1">
    <location>
        <begin position="76"/>
        <end position="88"/>
    </location>
</feature>
<evidence type="ECO:0000256" key="1">
    <source>
        <dbReference type="SAM" id="MobiDB-lite"/>
    </source>
</evidence>
<keyword evidence="3" id="KW-1185">Reference proteome</keyword>
<evidence type="ECO:0000313" key="2">
    <source>
        <dbReference type="EMBL" id="KAG7162001.1"/>
    </source>
</evidence>
<name>A0A8J5JQ43_HOMAM</name>
<protein>
    <submittedName>
        <fullName evidence="2">Uncharacterized protein</fullName>
    </submittedName>
</protein>
<sequence length="88" mass="9772">QNKKILSEKKFTQEITRVVSDQVQHEPHKKKLGHVPLVIIHRLTPKIMKATHQAAERPWPSDPPAMASDPSHGPLIPQPAAPDPQPSS</sequence>
<dbReference type="AlphaFoldDB" id="A0A8J5JQ43"/>
<dbReference type="Proteomes" id="UP000747542">
    <property type="component" value="Unassembled WGS sequence"/>
</dbReference>
<gene>
    <name evidence="2" type="ORF">Hamer_G025747</name>
</gene>
<evidence type="ECO:0000313" key="3">
    <source>
        <dbReference type="Proteomes" id="UP000747542"/>
    </source>
</evidence>
<feature type="non-terminal residue" evidence="2">
    <location>
        <position position="1"/>
    </location>
</feature>
<accession>A0A8J5JQ43</accession>
<proteinExistence type="predicted"/>
<feature type="region of interest" description="Disordered" evidence="1">
    <location>
        <begin position="50"/>
        <end position="88"/>
    </location>
</feature>
<comment type="caution">
    <text evidence="2">The sequence shown here is derived from an EMBL/GenBank/DDBJ whole genome shotgun (WGS) entry which is preliminary data.</text>
</comment>
<reference evidence="2" key="1">
    <citation type="journal article" date="2021" name="Sci. Adv.">
        <title>The American lobster genome reveals insights on longevity, neural, and immune adaptations.</title>
        <authorList>
            <person name="Polinski J.M."/>
            <person name="Zimin A.V."/>
            <person name="Clark K.F."/>
            <person name="Kohn A.B."/>
            <person name="Sadowski N."/>
            <person name="Timp W."/>
            <person name="Ptitsyn A."/>
            <person name="Khanna P."/>
            <person name="Romanova D.Y."/>
            <person name="Williams P."/>
            <person name="Greenwood S.J."/>
            <person name="Moroz L.L."/>
            <person name="Walt D.R."/>
            <person name="Bodnar A.G."/>
        </authorList>
    </citation>
    <scope>NUCLEOTIDE SEQUENCE</scope>
    <source>
        <strain evidence="2">GMGI-L3</strain>
    </source>
</reference>